<keyword evidence="4" id="KW-1185">Reference proteome</keyword>
<name>A0AAD5PHQ6_9FUNG</name>
<comment type="caution">
    <text evidence="3">The sequence shown here is derived from an EMBL/GenBank/DDBJ whole genome shotgun (WGS) entry which is preliminary data.</text>
</comment>
<evidence type="ECO:0000313" key="3">
    <source>
        <dbReference type="EMBL" id="KAI9274539.1"/>
    </source>
</evidence>
<evidence type="ECO:0000256" key="1">
    <source>
        <dbReference type="SAM" id="MobiDB-lite"/>
    </source>
</evidence>
<evidence type="ECO:0000259" key="2">
    <source>
        <dbReference type="Pfam" id="PF12898"/>
    </source>
</evidence>
<feature type="compositionally biased region" description="Basic and acidic residues" evidence="1">
    <location>
        <begin position="139"/>
        <end position="150"/>
    </location>
</feature>
<dbReference type="EMBL" id="JAIXMP010000004">
    <property type="protein sequence ID" value="KAI9274539.1"/>
    <property type="molecule type" value="Genomic_DNA"/>
</dbReference>
<reference evidence="3" key="1">
    <citation type="journal article" date="2022" name="IScience">
        <title>Evolution of zygomycete secretomes and the origins of terrestrial fungal ecologies.</title>
        <authorList>
            <person name="Chang Y."/>
            <person name="Wang Y."/>
            <person name="Mondo S."/>
            <person name="Ahrendt S."/>
            <person name="Andreopoulos W."/>
            <person name="Barry K."/>
            <person name="Beard J."/>
            <person name="Benny G.L."/>
            <person name="Blankenship S."/>
            <person name="Bonito G."/>
            <person name="Cuomo C."/>
            <person name="Desiro A."/>
            <person name="Gervers K.A."/>
            <person name="Hundley H."/>
            <person name="Kuo A."/>
            <person name="LaButti K."/>
            <person name="Lang B.F."/>
            <person name="Lipzen A."/>
            <person name="O'Donnell K."/>
            <person name="Pangilinan J."/>
            <person name="Reynolds N."/>
            <person name="Sandor L."/>
            <person name="Smith M.E."/>
            <person name="Tsang A."/>
            <person name="Grigoriev I.V."/>
            <person name="Stajich J.E."/>
            <person name="Spatafora J.W."/>
        </authorList>
    </citation>
    <scope>NUCLEOTIDE SEQUENCE</scope>
    <source>
        <strain evidence="3">RSA 2281</strain>
    </source>
</reference>
<evidence type="ECO:0000313" key="4">
    <source>
        <dbReference type="Proteomes" id="UP001209540"/>
    </source>
</evidence>
<organism evidence="3 4">
    <name type="scientific">Phascolomyces articulosus</name>
    <dbReference type="NCBI Taxonomy" id="60185"/>
    <lineage>
        <taxon>Eukaryota</taxon>
        <taxon>Fungi</taxon>
        <taxon>Fungi incertae sedis</taxon>
        <taxon>Mucoromycota</taxon>
        <taxon>Mucoromycotina</taxon>
        <taxon>Mucoromycetes</taxon>
        <taxon>Mucorales</taxon>
        <taxon>Lichtheimiaceae</taxon>
        <taxon>Phascolomyces</taxon>
    </lineage>
</organism>
<gene>
    <name evidence="3" type="ORF">BDA99DRAFT_497845</name>
</gene>
<feature type="domain" description="Stc1" evidence="2">
    <location>
        <begin position="36"/>
        <end position="118"/>
    </location>
</feature>
<accession>A0AAD5PHQ6</accession>
<feature type="compositionally biased region" description="Acidic residues" evidence="1">
    <location>
        <begin position="124"/>
        <end position="138"/>
    </location>
</feature>
<dbReference type="Pfam" id="PF12898">
    <property type="entry name" value="Stc1"/>
    <property type="match status" value="1"/>
</dbReference>
<dbReference type="Proteomes" id="UP001209540">
    <property type="component" value="Unassembled WGS sequence"/>
</dbReference>
<dbReference type="InterPro" id="IPR024630">
    <property type="entry name" value="Stc1"/>
</dbReference>
<feature type="region of interest" description="Disordered" evidence="1">
    <location>
        <begin position="123"/>
        <end position="150"/>
    </location>
</feature>
<protein>
    <submittedName>
        <fullName evidence="3">Stc1 domain-containing protein</fullName>
    </submittedName>
</protein>
<proteinExistence type="predicted"/>
<reference evidence="3" key="2">
    <citation type="submission" date="2023-02" db="EMBL/GenBank/DDBJ databases">
        <authorList>
            <consortium name="DOE Joint Genome Institute"/>
            <person name="Mondo S.J."/>
            <person name="Chang Y."/>
            <person name="Wang Y."/>
            <person name="Ahrendt S."/>
            <person name="Andreopoulos W."/>
            <person name="Barry K."/>
            <person name="Beard J."/>
            <person name="Benny G.L."/>
            <person name="Blankenship S."/>
            <person name="Bonito G."/>
            <person name="Cuomo C."/>
            <person name="Desiro A."/>
            <person name="Gervers K.A."/>
            <person name="Hundley H."/>
            <person name="Kuo A."/>
            <person name="LaButti K."/>
            <person name="Lang B.F."/>
            <person name="Lipzen A."/>
            <person name="O'Donnell K."/>
            <person name="Pangilinan J."/>
            <person name="Reynolds N."/>
            <person name="Sandor L."/>
            <person name="Smith M.W."/>
            <person name="Tsang A."/>
            <person name="Grigoriev I.V."/>
            <person name="Stajich J.E."/>
            <person name="Spatafora J.W."/>
        </authorList>
    </citation>
    <scope>NUCLEOTIDE SEQUENCE</scope>
    <source>
        <strain evidence="3">RSA 2281</strain>
    </source>
</reference>
<sequence>MSRQGPAGKFRIQPAVQEGYGAYGANDQTPTVKSLRCVFCDQEKQIDAFSKTQVAKATYNPYAPPGWNKKAKNITCKQCTAKQTASLQCMTCTKTKPLEQFAKNQRKHAEKARCLKCMKKREDEDMNDSDPDYSSDDSDGPHHETWHDIM</sequence>
<dbReference type="AlphaFoldDB" id="A0AAD5PHQ6"/>